<dbReference type="Proteomes" id="UP001595871">
    <property type="component" value="Unassembled WGS sequence"/>
</dbReference>
<evidence type="ECO:0000256" key="1">
    <source>
        <dbReference type="SAM" id="MobiDB-lite"/>
    </source>
</evidence>
<sequence>MVGSASLESVYRYREQWKNHRSTEQLLGHERIGFQTEVGPYAGPTESEFFTVSAAGWKACSRREFRSGRPGMPRRLMGASPGIAGADAATTRRRSGVGKRRRQGPLGVSTR</sequence>
<keyword evidence="3" id="KW-1185">Reference proteome</keyword>
<reference evidence="3" key="1">
    <citation type="journal article" date="2019" name="Int. J. Syst. Evol. Microbiol.">
        <title>The Global Catalogue of Microorganisms (GCM) 10K type strain sequencing project: providing services to taxonomists for standard genome sequencing and annotation.</title>
        <authorList>
            <consortium name="The Broad Institute Genomics Platform"/>
            <consortium name="The Broad Institute Genome Sequencing Center for Infectious Disease"/>
            <person name="Wu L."/>
            <person name="Ma J."/>
        </authorList>
    </citation>
    <scope>NUCLEOTIDE SEQUENCE [LARGE SCALE GENOMIC DNA]</scope>
    <source>
        <strain evidence="3">CCM 3243</strain>
    </source>
</reference>
<comment type="caution">
    <text evidence="2">The sequence shown here is derived from an EMBL/GenBank/DDBJ whole genome shotgun (WGS) entry which is preliminary data.</text>
</comment>
<evidence type="ECO:0000313" key="3">
    <source>
        <dbReference type="Proteomes" id="UP001595871"/>
    </source>
</evidence>
<organism evidence="2 3">
    <name type="scientific">Streptomyces flavovirens</name>
    <dbReference type="NCBI Taxonomy" id="52258"/>
    <lineage>
        <taxon>Bacteria</taxon>
        <taxon>Bacillati</taxon>
        <taxon>Actinomycetota</taxon>
        <taxon>Actinomycetes</taxon>
        <taxon>Kitasatosporales</taxon>
        <taxon>Streptomycetaceae</taxon>
        <taxon>Streptomyces</taxon>
    </lineage>
</organism>
<protein>
    <submittedName>
        <fullName evidence="2">DUF4231 domain-containing protein</fullName>
    </submittedName>
</protein>
<dbReference type="InterPro" id="IPR025325">
    <property type="entry name" value="DUF4231"/>
</dbReference>
<dbReference type="Pfam" id="PF14015">
    <property type="entry name" value="DUF4231"/>
    <property type="match status" value="1"/>
</dbReference>
<feature type="compositionally biased region" description="Basic residues" evidence="1">
    <location>
        <begin position="91"/>
        <end position="103"/>
    </location>
</feature>
<name>A0ABV8N993_9ACTN</name>
<accession>A0ABV8N993</accession>
<feature type="region of interest" description="Disordered" evidence="1">
    <location>
        <begin position="65"/>
        <end position="111"/>
    </location>
</feature>
<gene>
    <name evidence="2" type="ORF">ACFO3R_24500</name>
</gene>
<dbReference type="EMBL" id="JBHSCF010000042">
    <property type="protein sequence ID" value="MFC4189523.1"/>
    <property type="molecule type" value="Genomic_DNA"/>
</dbReference>
<dbReference type="RefSeq" id="WP_307817506.1">
    <property type="nucleotide sequence ID" value="NZ_JBHSCF010000042.1"/>
</dbReference>
<evidence type="ECO:0000313" key="2">
    <source>
        <dbReference type="EMBL" id="MFC4189523.1"/>
    </source>
</evidence>
<proteinExistence type="predicted"/>